<dbReference type="PANTHER" id="PTHR12606:SF1">
    <property type="entry name" value="UBIQUITIN-LIKE-SPECIFIC PROTEASE 1A"/>
    <property type="match status" value="1"/>
</dbReference>
<protein>
    <recommendedName>
        <fullName evidence="5">Ubiquitin-like protease family profile domain-containing protein</fullName>
    </recommendedName>
</protein>
<dbReference type="GO" id="GO:0016929">
    <property type="term" value="F:deSUMOylase activity"/>
    <property type="evidence" value="ECO:0007669"/>
    <property type="project" value="TreeGrafter"/>
</dbReference>
<dbReference type="PROSITE" id="PS50600">
    <property type="entry name" value="ULP_PROTEASE"/>
    <property type="match status" value="1"/>
</dbReference>
<dbReference type="SUPFAM" id="SSF54001">
    <property type="entry name" value="Cysteine proteinases"/>
    <property type="match status" value="1"/>
</dbReference>
<dbReference type="OrthoDB" id="1939479at2759"/>
<evidence type="ECO:0000313" key="7">
    <source>
        <dbReference type="Proteomes" id="UP000218209"/>
    </source>
</evidence>
<dbReference type="PANTHER" id="PTHR12606">
    <property type="entry name" value="SENTRIN/SUMO-SPECIFIC PROTEASE"/>
    <property type="match status" value="1"/>
</dbReference>
<sequence>MGTLMQWRNDRTVVDYPSAPTHYFFSTFFNTKLWHQDQYSYHAVRRWTKNFDSLAMDKLFIPVNECNTHWILVVIDKGAGKILLYDSLGGRNRRVAESLRLWLADEAHYYKTPPRDWAIEHAWCRAQENSDDCGVFTIENMNYIAQGMDLKTMTRSTAYYRRRIAAELLAKRVGGKG</sequence>
<evidence type="ECO:0000313" key="6">
    <source>
        <dbReference type="EMBL" id="OSX70994.1"/>
    </source>
</evidence>
<proteinExistence type="inferred from homology"/>
<organism evidence="6 7">
    <name type="scientific">Porphyra umbilicalis</name>
    <name type="common">Purple laver</name>
    <name type="synonym">Red alga</name>
    <dbReference type="NCBI Taxonomy" id="2786"/>
    <lineage>
        <taxon>Eukaryota</taxon>
        <taxon>Rhodophyta</taxon>
        <taxon>Bangiophyceae</taxon>
        <taxon>Bangiales</taxon>
        <taxon>Bangiaceae</taxon>
        <taxon>Porphyra</taxon>
    </lineage>
</organism>
<dbReference type="EMBL" id="KV919182">
    <property type="protein sequence ID" value="OSX70994.1"/>
    <property type="molecule type" value="Genomic_DNA"/>
</dbReference>
<dbReference type="GO" id="GO:0016926">
    <property type="term" value="P:protein desumoylation"/>
    <property type="evidence" value="ECO:0007669"/>
    <property type="project" value="TreeGrafter"/>
</dbReference>
<evidence type="ECO:0000256" key="2">
    <source>
        <dbReference type="ARBA" id="ARBA00022670"/>
    </source>
</evidence>
<dbReference type="GO" id="GO:0006508">
    <property type="term" value="P:proteolysis"/>
    <property type="evidence" value="ECO:0007669"/>
    <property type="project" value="UniProtKB-KW"/>
</dbReference>
<evidence type="ECO:0000256" key="4">
    <source>
        <dbReference type="ARBA" id="ARBA00022807"/>
    </source>
</evidence>
<name>A0A1X6NQU7_PORUM</name>
<dbReference type="InterPro" id="IPR038765">
    <property type="entry name" value="Papain-like_cys_pep_sf"/>
</dbReference>
<keyword evidence="7" id="KW-1185">Reference proteome</keyword>
<dbReference type="Proteomes" id="UP000218209">
    <property type="component" value="Unassembled WGS sequence"/>
</dbReference>
<feature type="domain" description="Ubiquitin-like protease family profile" evidence="5">
    <location>
        <begin position="1"/>
        <end position="144"/>
    </location>
</feature>
<evidence type="ECO:0000256" key="3">
    <source>
        <dbReference type="ARBA" id="ARBA00022801"/>
    </source>
</evidence>
<dbReference type="GO" id="GO:0005634">
    <property type="term" value="C:nucleus"/>
    <property type="evidence" value="ECO:0007669"/>
    <property type="project" value="TreeGrafter"/>
</dbReference>
<reference evidence="6 7" key="1">
    <citation type="submission" date="2017-03" db="EMBL/GenBank/DDBJ databases">
        <title>WGS assembly of Porphyra umbilicalis.</title>
        <authorList>
            <person name="Brawley S.H."/>
            <person name="Blouin N.A."/>
            <person name="Ficko-Blean E."/>
            <person name="Wheeler G.L."/>
            <person name="Lohr M."/>
            <person name="Goodson H.V."/>
            <person name="Jenkins J.W."/>
            <person name="Blaby-Haas C.E."/>
            <person name="Helliwell K.E."/>
            <person name="Chan C."/>
            <person name="Marriage T."/>
            <person name="Bhattacharya D."/>
            <person name="Klein A.S."/>
            <person name="Badis Y."/>
            <person name="Brodie J."/>
            <person name="Cao Y."/>
            <person name="Collen J."/>
            <person name="Dittami S.M."/>
            <person name="Gachon C.M."/>
            <person name="Green B.R."/>
            <person name="Karpowicz S."/>
            <person name="Kim J.W."/>
            <person name="Kudahl U."/>
            <person name="Lin S."/>
            <person name="Michel G."/>
            <person name="Mittag M."/>
            <person name="Olson B.J."/>
            <person name="Pangilinan J."/>
            <person name="Peng Y."/>
            <person name="Qiu H."/>
            <person name="Shu S."/>
            <person name="Singer J.T."/>
            <person name="Smith A.G."/>
            <person name="Sprecher B.N."/>
            <person name="Wagner V."/>
            <person name="Wang W."/>
            <person name="Wang Z.-Y."/>
            <person name="Yan J."/>
            <person name="Yarish C."/>
            <person name="Zoeuner-Riek S."/>
            <person name="Zhuang Y."/>
            <person name="Zou Y."/>
            <person name="Lindquist E.A."/>
            <person name="Grimwood J."/>
            <person name="Barry K."/>
            <person name="Rokhsar D.S."/>
            <person name="Schmutz J."/>
            <person name="Stiller J.W."/>
            <person name="Grossman A.R."/>
            <person name="Prochnik S.E."/>
        </authorList>
    </citation>
    <scope>NUCLEOTIDE SEQUENCE [LARGE SCALE GENOMIC DNA]</scope>
    <source>
        <strain evidence="6">4086291</strain>
    </source>
</reference>
<comment type="similarity">
    <text evidence="1">Belongs to the peptidase C48 family.</text>
</comment>
<dbReference type="Gene3D" id="3.40.395.10">
    <property type="entry name" value="Adenoviral Proteinase, Chain A"/>
    <property type="match status" value="1"/>
</dbReference>
<dbReference type="InterPro" id="IPR003653">
    <property type="entry name" value="Peptidase_C48_C"/>
</dbReference>
<dbReference type="Pfam" id="PF02902">
    <property type="entry name" value="Peptidase_C48"/>
    <property type="match status" value="1"/>
</dbReference>
<keyword evidence="3" id="KW-0378">Hydrolase</keyword>
<dbReference type="AlphaFoldDB" id="A0A1X6NQU7"/>
<keyword evidence="4" id="KW-0788">Thiol protease</keyword>
<evidence type="ECO:0000256" key="1">
    <source>
        <dbReference type="ARBA" id="ARBA00005234"/>
    </source>
</evidence>
<accession>A0A1X6NQU7</accession>
<gene>
    <name evidence="6" type="ORF">BU14_0618s0002</name>
</gene>
<keyword evidence="2" id="KW-0645">Protease</keyword>
<evidence type="ECO:0000259" key="5">
    <source>
        <dbReference type="PROSITE" id="PS50600"/>
    </source>
</evidence>